<keyword evidence="2" id="KW-0132">Cell division</keyword>
<evidence type="ECO:0000259" key="9">
    <source>
        <dbReference type="Pfam" id="PF01225"/>
    </source>
</evidence>
<dbReference type="GO" id="GO:0005524">
    <property type="term" value="F:ATP binding"/>
    <property type="evidence" value="ECO:0007669"/>
    <property type="project" value="UniProtKB-KW"/>
</dbReference>
<feature type="domain" description="Mur ligase N-terminal catalytic" evidence="9">
    <location>
        <begin position="1"/>
        <end position="90"/>
    </location>
</feature>
<dbReference type="CDD" id="cd01983">
    <property type="entry name" value="SIMIBI"/>
    <property type="match status" value="1"/>
</dbReference>
<evidence type="ECO:0000313" key="12">
    <source>
        <dbReference type="EMBL" id="OGC86877.1"/>
    </source>
</evidence>
<dbReference type="Pfam" id="PF01225">
    <property type="entry name" value="Mur_ligase"/>
    <property type="match status" value="1"/>
</dbReference>
<evidence type="ECO:0000256" key="2">
    <source>
        <dbReference type="ARBA" id="ARBA00022618"/>
    </source>
</evidence>
<dbReference type="EMBL" id="MEWZ01000012">
    <property type="protein sequence ID" value="OGC86877.1"/>
    <property type="molecule type" value="Genomic_DNA"/>
</dbReference>
<evidence type="ECO:0008006" key="14">
    <source>
        <dbReference type="Google" id="ProtNLM"/>
    </source>
</evidence>
<gene>
    <name evidence="12" type="ORF">A2949_01965</name>
</gene>
<feature type="domain" description="Mur ligase C-terminal" evidence="10">
    <location>
        <begin position="249"/>
        <end position="379"/>
    </location>
</feature>
<name>A0A1F4XYS8_9BACT</name>
<dbReference type="SUPFAM" id="SSF51984">
    <property type="entry name" value="MurCD N-terminal domain"/>
    <property type="match status" value="1"/>
</dbReference>
<sequence>MSALAQLYAHEGAIVTGSDKSESPTTHLLREKGVEPYIGHSAAQVPEDTQLLVYSDAVPENNPERARAVALGIPQQSYFEALGEVAKHKRTIAVAGTNGKTTTTAMLGRLLIEAGLDPTVVVGSIVSEWGSNFRAGKSDLFVVEACEYRNHFLNFAPELLIITNIEWDHTDYFKTPAELEAAFNEARRRAKGVIEKEQYKNENIPDLLVPGEFNKENARAAKAAAKRVSPNTPESVWDASLASYKGTWRRFEQKGTLPGGALLYDDYAHHPTAIAKTIEAARQKFPGKKIVLFFHPHLYSRTRDLFDAFALALASADETYILPVYAAREPHDPSVSHEALAAAVVAKGGTARAVDGYEETAGLLQRLSGDTIAFTMGAGDVYKAGEAALKK</sequence>
<dbReference type="SUPFAM" id="SSF53623">
    <property type="entry name" value="MurD-like peptide ligases, catalytic domain"/>
    <property type="match status" value="1"/>
</dbReference>
<evidence type="ECO:0000256" key="4">
    <source>
        <dbReference type="ARBA" id="ARBA00022840"/>
    </source>
</evidence>
<dbReference type="InterPro" id="IPR013221">
    <property type="entry name" value="Mur_ligase_cen"/>
</dbReference>
<dbReference type="InterPro" id="IPR036565">
    <property type="entry name" value="Mur-like_cat_sf"/>
</dbReference>
<evidence type="ECO:0000256" key="5">
    <source>
        <dbReference type="ARBA" id="ARBA00022960"/>
    </source>
</evidence>
<dbReference type="AlphaFoldDB" id="A0A1F4XYS8"/>
<organism evidence="12 13">
    <name type="scientific">Candidatus Adlerbacteria bacterium RIFCSPLOWO2_01_FULL_54_21b</name>
    <dbReference type="NCBI Taxonomy" id="1797245"/>
    <lineage>
        <taxon>Bacteria</taxon>
        <taxon>Candidatus Adleribacteriota</taxon>
    </lineage>
</organism>
<dbReference type="InterPro" id="IPR004101">
    <property type="entry name" value="Mur_ligase_C"/>
</dbReference>
<dbReference type="PROSITE" id="PS01011">
    <property type="entry name" value="FOLYLPOLYGLU_SYNT_1"/>
    <property type="match status" value="1"/>
</dbReference>
<evidence type="ECO:0000256" key="8">
    <source>
        <dbReference type="ARBA" id="ARBA00023316"/>
    </source>
</evidence>
<evidence type="ECO:0000256" key="7">
    <source>
        <dbReference type="ARBA" id="ARBA00023306"/>
    </source>
</evidence>
<dbReference type="InterPro" id="IPR018109">
    <property type="entry name" value="Folylpolyglutamate_synth_CS"/>
</dbReference>
<reference evidence="12 13" key="1">
    <citation type="journal article" date="2016" name="Nat. Commun.">
        <title>Thousands of microbial genomes shed light on interconnected biogeochemical processes in an aquifer system.</title>
        <authorList>
            <person name="Anantharaman K."/>
            <person name="Brown C.T."/>
            <person name="Hug L.A."/>
            <person name="Sharon I."/>
            <person name="Castelle C.J."/>
            <person name="Probst A.J."/>
            <person name="Thomas B.C."/>
            <person name="Singh A."/>
            <person name="Wilkins M.J."/>
            <person name="Karaoz U."/>
            <person name="Brodie E.L."/>
            <person name="Williams K.H."/>
            <person name="Hubbard S.S."/>
            <person name="Banfield J.F."/>
        </authorList>
    </citation>
    <scope>NUCLEOTIDE SEQUENCE [LARGE SCALE GENOMIC DNA]</scope>
</reference>
<keyword evidence="7" id="KW-0131">Cell cycle</keyword>
<dbReference type="InterPro" id="IPR050061">
    <property type="entry name" value="MurCDEF_pg_biosynth"/>
</dbReference>
<dbReference type="GO" id="GO:0008360">
    <property type="term" value="P:regulation of cell shape"/>
    <property type="evidence" value="ECO:0007669"/>
    <property type="project" value="UniProtKB-KW"/>
</dbReference>
<protein>
    <recommendedName>
        <fullName evidence="14">UDP-N-acetylmuramate--L-alanine ligase</fullName>
    </recommendedName>
</protein>
<dbReference type="GO" id="GO:0004326">
    <property type="term" value="F:tetrahydrofolylpolyglutamate synthase activity"/>
    <property type="evidence" value="ECO:0007669"/>
    <property type="project" value="InterPro"/>
</dbReference>
<dbReference type="GO" id="GO:0071555">
    <property type="term" value="P:cell wall organization"/>
    <property type="evidence" value="ECO:0007669"/>
    <property type="project" value="UniProtKB-KW"/>
</dbReference>
<evidence type="ECO:0000256" key="6">
    <source>
        <dbReference type="ARBA" id="ARBA00022984"/>
    </source>
</evidence>
<keyword evidence="3" id="KW-0547">Nucleotide-binding</keyword>
<keyword evidence="5" id="KW-0133">Cell shape</keyword>
<evidence type="ECO:0000259" key="10">
    <source>
        <dbReference type="Pfam" id="PF02875"/>
    </source>
</evidence>
<evidence type="ECO:0000256" key="1">
    <source>
        <dbReference type="ARBA" id="ARBA00022598"/>
    </source>
</evidence>
<keyword evidence="1" id="KW-0436">Ligase</keyword>
<keyword evidence="6" id="KW-0573">Peptidoglycan synthesis</keyword>
<dbReference type="GO" id="GO:0051301">
    <property type="term" value="P:cell division"/>
    <property type="evidence" value="ECO:0007669"/>
    <property type="project" value="UniProtKB-KW"/>
</dbReference>
<dbReference type="Gene3D" id="3.90.190.20">
    <property type="entry name" value="Mur ligase, C-terminal domain"/>
    <property type="match status" value="1"/>
</dbReference>
<dbReference type="InterPro" id="IPR036615">
    <property type="entry name" value="Mur_ligase_C_dom_sf"/>
</dbReference>
<feature type="domain" description="Mur ligase central" evidence="11">
    <location>
        <begin position="94"/>
        <end position="184"/>
    </location>
</feature>
<dbReference type="STRING" id="1797245.A2949_01965"/>
<dbReference type="Proteomes" id="UP000178585">
    <property type="component" value="Unassembled WGS sequence"/>
</dbReference>
<evidence type="ECO:0000259" key="11">
    <source>
        <dbReference type="Pfam" id="PF08245"/>
    </source>
</evidence>
<evidence type="ECO:0000313" key="13">
    <source>
        <dbReference type="Proteomes" id="UP000178585"/>
    </source>
</evidence>
<evidence type="ECO:0000256" key="3">
    <source>
        <dbReference type="ARBA" id="ARBA00022741"/>
    </source>
</evidence>
<comment type="caution">
    <text evidence="12">The sequence shown here is derived from an EMBL/GenBank/DDBJ whole genome shotgun (WGS) entry which is preliminary data.</text>
</comment>
<keyword evidence="4" id="KW-0067">ATP-binding</keyword>
<dbReference type="SUPFAM" id="SSF53244">
    <property type="entry name" value="MurD-like peptide ligases, peptide-binding domain"/>
    <property type="match status" value="1"/>
</dbReference>
<keyword evidence="8" id="KW-0961">Cell wall biogenesis/degradation</keyword>
<dbReference type="PANTHER" id="PTHR43445">
    <property type="entry name" value="UDP-N-ACETYLMURAMATE--L-ALANINE LIGASE-RELATED"/>
    <property type="match status" value="1"/>
</dbReference>
<dbReference type="Gene3D" id="3.40.50.720">
    <property type="entry name" value="NAD(P)-binding Rossmann-like Domain"/>
    <property type="match status" value="1"/>
</dbReference>
<dbReference type="Pfam" id="PF08245">
    <property type="entry name" value="Mur_ligase_M"/>
    <property type="match status" value="1"/>
</dbReference>
<dbReference type="Gene3D" id="3.40.1190.10">
    <property type="entry name" value="Mur-like, catalytic domain"/>
    <property type="match status" value="1"/>
</dbReference>
<dbReference type="GO" id="GO:0009252">
    <property type="term" value="P:peptidoglycan biosynthetic process"/>
    <property type="evidence" value="ECO:0007669"/>
    <property type="project" value="UniProtKB-KW"/>
</dbReference>
<dbReference type="Pfam" id="PF02875">
    <property type="entry name" value="Mur_ligase_C"/>
    <property type="match status" value="1"/>
</dbReference>
<dbReference type="PANTHER" id="PTHR43445:SF3">
    <property type="entry name" value="UDP-N-ACETYLMURAMATE--L-ALANINE LIGASE"/>
    <property type="match status" value="1"/>
</dbReference>
<accession>A0A1F4XYS8</accession>
<dbReference type="InterPro" id="IPR000713">
    <property type="entry name" value="Mur_ligase_N"/>
</dbReference>
<proteinExistence type="predicted"/>